<comment type="cofactor">
    <cofactor evidence="1 5">
        <name>heme</name>
        <dbReference type="ChEBI" id="CHEBI:30413"/>
    </cofactor>
</comment>
<keyword evidence="4 5" id="KW-0408">Iron</keyword>
<dbReference type="CDD" id="cd11060">
    <property type="entry name" value="CYP57A1-like"/>
    <property type="match status" value="1"/>
</dbReference>
<dbReference type="GO" id="GO:0016705">
    <property type="term" value="F:oxidoreductase activity, acting on paired donors, with incorporation or reduction of molecular oxygen"/>
    <property type="evidence" value="ECO:0007669"/>
    <property type="project" value="InterPro"/>
</dbReference>
<evidence type="ECO:0000256" key="5">
    <source>
        <dbReference type="PIRSR" id="PIRSR602401-1"/>
    </source>
</evidence>
<keyword evidence="6" id="KW-0503">Monooxygenase</keyword>
<dbReference type="PANTHER" id="PTHR24305:SF229">
    <property type="entry name" value="P450, PUTATIVE (EUROFUNG)-RELATED"/>
    <property type="match status" value="1"/>
</dbReference>
<name>B8MUG6_TALSN</name>
<evidence type="ECO:0000313" key="7">
    <source>
        <dbReference type="EMBL" id="EED11838.1"/>
    </source>
</evidence>
<sequence>MDLVQRRLHEKYGYLIRIGPNELSCADPKAKKDIYRLRNPLQKTDFYSVFKNPKIGAGENLFSLTNEKEHSKLKRAIGNVYKLENIDEKCVDRCSQLFLGRIGELADEGHNIELGRWLHMFAYDTIGEIFFGHMFGFMEHRFDHGSYIESVKLLMPILCIAAVSPVYLRPIIFGFSFMVPAIRRAFQALDNINCAAENIVKTQLETEQTNNNGLLQKLFSLEKKKAINMDHVKMEAWSALFAGADTTAIALCSIFYHLMRNPTAYEKLQVEIDSTYLSISPGDDISFSEARKLPYLKACILEATRLSPSIGLTLPRVVPLDGLSLCGRHIPSSYRVGINPAVIHYDETVFGRDASLFRPERWLEENAAEDMGRYLLNFGAGTRTCIGQNIANLEMYKLPLAVLRRFHICMKPNQAWKTRDVWFNQPEELYVKITRRSYPM</sequence>
<dbReference type="eggNOG" id="KOG0159">
    <property type="taxonomic scope" value="Eukaryota"/>
</dbReference>
<evidence type="ECO:0000256" key="2">
    <source>
        <dbReference type="ARBA" id="ARBA00022723"/>
    </source>
</evidence>
<evidence type="ECO:0000256" key="6">
    <source>
        <dbReference type="RuleBase" id="RU000461"/>
    </source>
</evidence>
<keyword evidence="5 6" id="KW-0349">Heme</keyword>
<dbReference type="RefSeq" id="XP_002488594.1">
    <property type="nucleotide sequence ID" value="XM_002488549.1"/>
</dbReference>
<dbReference type="OrthoDB" id="3934656at2759"/>
<dbReference type="InterPro" id="IPR002401">
    <property type="entry name" value="Cyt_P450_E_grp-I"/>
</dbReference>
<dbReference type="GO" id="GO:0004497">
    <property type="term" value="F:monooxygenase activity"/>
    <property type="evidence" value="ECO:0007669"/>
    <property type="project" value="UniProtKB-KW"/>
</dbReference>
<dbReference type="SUPFAM" id="SSF48264">
    <property type="entry name" value="Cytochrome P450"/>
    <property type="match status" value="1"/>
</dbReference>
<dbReference type="InterPro" id="IPR036396">
    <property type="entry name" value="Cyt_P450_sf"/>
</dbReference>
<reference evidence="8" key="1">
    <citation type="journal article" date="2015" name="Genome Announc.">
        <title>Genome sequence of the AIDS-associated pathogen Penicillium marneffei (ATCC18224) and its near taxonomic relative Talaromyces stipitatus (ATCC10500).</title>
        <authorList>
            <person name="Nierman W.C."/>
            <person name="Fedorova-Abrams N.D."/>
            <person name="Andrianopoulos A."/>
        </authorList>
    </citation>
    <scope>NUCLEOTIDE SEQUENCE [LARGE SCALE GENOMIC DNA]</scope>
    <source>
        <strain evidence="8">ATCC 10500 / CBS 375.48 / QM 6759 / NRRL 1006</strain>
    </source>
</reference>
<dbReference type="InterPro" id="IPR050121">
    <property type="entry name" value="Cytochrome_P450_monoxygenase"/>
</dbReference>
<dbReference type="GO" id="GO:0020037">
    <property type="term" value="F:heme binding"/>
    <property type="evidence" value="ECO:0007669"/>
    <property type="project" value="InterPro"/>
</dbReference>
<dbReference type="Gene3D" id="1.10.630.10">
    <property type="entry name" value="Cytochrome P450"/>
    <property type="match status" value="1"/>
</dbReference>
<accession>B8MUG6</accession>
<dbReference type="PRINTS" id="PR00463">
    <property type="entry name" value="EP450I"/>
</dbReference>
<comment type="similarity">
    <text evidence="6">Belongs to the cytochrome P450 family.</text>
</comment>
<dbReference type="GO" id="GO:0005506">
    <property type="term" value="F:iron ion binding"/>
    <property type="evidence" value="ECO:0007669"/>
    <property type="project" value="InterPro"/>
</dbReference>
<dbReference type="PhylomeDB" id="B8MUG6"/>
<dbReference type="VEuPathDB" id="FungiDB:TSTA_110180"/>
<dbReference type="PRINTS" id="PR00385">
    <property type="entry name" value="P450"/>
</dbReference>
<evidence type="ECO:0000313" key="8">
    <source>
        <dbReference type="Proteomes" id="UP000001745"/>
    </source>
</evidence>
<dbReference type="PANTHER" id="PTHR24305">
    <property type="entry name" value="CYTOCHROME P450"/>
    <property type="match status" value="1"/>
</dbReference>
<dbReference type="PROSITE" id="PS00086">
    <property type="entry name" value="CYTOCHROME_P450"/>
    <property type="match status" value="1"/>
</dbReference>
<dbReference type="STRING" id="441959.B8MUG6"/>
<dbReference type="InterPro" id="IPR017972">
    <property type="entry name" value="Cyt_P450_CS"/>
</dbReference>
<organism evidence="7 8">
    <name type="scientific">Talaromyces stipitatus (strain ATCC 10500 / CBS 375.48 / QM 6759 / NRRL 1006)</name>
    <name type="common">Penicillium stipitatum</name>
    <dbReference type="NCBI Taxonomy" id="441959"/>
    <lineage>
        <taxon>Eukaryota</taxon>
        <taxon>Fungi</taxon>
        <taxon>Dikarya</taxon>
        <taxon>Ascomycota</taxon>
        <taxon>Pezizomycotina</taxon>
        <taxon>Eurotiomycetes</taxon>
        <taxon>Eurotiomycetidae</taxon>
        <taxon>Eurotiales</taxon>
        <taxon>Trichocomaceae</taxon>
        <taxon>Talaromyces</taxon>
        <taxon>Talaromyces sect. Talaromyces</taxon>
    </lineage>
</organism>
<dbReference type="EMBL" id="EQ962661">
    <property type="protein sequence ID" value="EED11838.1"/>
    <property type="molecule type" value="Genomic_DNA"/>
</dbReference>
<proteinExistence type="inferred from homology"/>
<protein>
    <submittedName>
        <fullName evidence="7">Cytochrome P450, putative</fullName>
    </submittedName>
</protein>
<gene>
    <name evidence="7" type="ORF">TSTA_110180</name>
</gene>
<keyword evidence="3 6" id="KW-0560">Oxidoreductase</keyword>
<dbReference type="InParanoid" id="B8MUG6"/>
<dbReference type="AlphaFoldDB" id="B8MUG6"/>
<keyword evidence="2 5" id="KW-0479">Metal-binding</keyword>
<keyword evidence="8" id="KW-1185">Reference proteome</keyword>
<dbReference type="Pfam" id="PF00067">
    <property type="entry name" value="p450"/>
    <property type="match status" value="1"/>
</dbReference>
<feature type="binding site" description="axial binding residue" evidence="5">
    <location>
        <position position="385"/>
    </location>
    <ligand>
        <name>heme</name>
        <dbReference type="ChEBI" id="CHEBI:30413"/>
    </ligand>
    <ligandPart>
        <name>Fe</name>
        <dbReference type="ChEBI" id="CHEBI:18248"/>
    </ligandPart>
</feature>
<evidence type="ECO:0000256" key="3">
    <source>
        <dbReference type="ARBA" id="ARBA00023002"/>
    </source>
</evidence>
<dbReference type="OMA" id="WHTRNTF"/>
<dbReference type="GeneID" id="8107250"/>
<dbReference type="InterPro" id="IPR001128">
    <property type="entry name" value="Cyt_P450"/>
</dbReference>
<dbReference type="HOGENOM" id="CLU_001570_14_0_1"/>
<evidence type="ECO:0000256" key="4">
    <source>
        <dbReference type="ARBA" id="ARBA00023004"/>
    </source>
</evidence>
<dbReference type="Proteomes" id="UP000001745">
    <property type="component" value="Unassembled WGS sequence"/>
</dbReference>
<evidence type="ECO:0000256" key="1">
    <source>
        <dbReference type="ARBA" id="ARBA00001971"/>
    </source>
</evidence>